<dbReference type="SUPFAM" id="SSF56176">
    <property type="entry name" value="FAD-binding/transporter-associated domain-like"/>
    <property type="match status" value="1"/>
</dbReference>
<dbReference type="InterPro" id="IPR036683">
    <property type="entry name" value="CO_DH_flav_C_dom_sf"/>
</dbReference>
<dbReference type="Gene3D" id="3.30.390.50">
    <property type="entry name" value="CO dehydrogenase flavoprotein, C-terminal domain"/>
    <property type="match status" value="1"/>
</dbReference>
<name>W6JYA4_9MICO</name>
<dbReference type="OrthoDB" id="9758509at2"/>
<proteinExistence type="predicted"/>
<feature type="domain" description="FAD-binding PCMH-type" evidence="4">
    <location>
        <begin position="1"/>
        <end position="175"/>
    </location>
</feature>
<dbReference type="Gene3D" id="3.30.465.10">
    <property type="match status" value="1"/>
</dbReference>
<dbReference type="STRING" id="1193182.BN11_4510009"/>
<dbReference type="SMART" id="SM01092">
    <property type="entry name" value="CO_deh_flav_C"/>
    <property type="match status" value="1"/>
</dbReference>
<keyword evidence="2" id="KW-0274">FAD</keyword>
<keyword evidence="3" id="KW-0560">Oxidoreductase</keyword>
<organism evidence="5 6">
    <name type="scientific">Nostocoides australiense Ben110</name>
    <dbReference type="NCBI Taxonomy" id="1193182"/>
    <lineage>
        <taxon>Bacteria</taxon>
        <taxon>Bacillati</taxon>
        <taxon>Actinomycetota</taxon>
        <taxon>Actinomycetes</taxon>
        <taxon>Micrococcales</taxon>
        <taxon>Intrasporangiaceae</taxon>
        <taxon>Nostocoides</taxon>
    </lineage>
</organism>
<gene>
    <name evidence="5" type="ORF">BN11_4510009</name>
</gene>
<evidence type="ECO:0000256" key="3">
    <source>
        <dbReference type="ARBA" id="ARBA00023002"/>
    </source>
</evidence>
<dbReference type="GO" id="GO:0071949">
    <property type="term" value="F:FAD binding"/>
    <property type="evidence" value="ECO:0007669"/>
    <property type="project" value="InterPro"/>
</dbReference>
<evidence type="ECO:0000313" key="5">
    <source>
        <dbReference type="EMBL" id="CCH74508.1"/>
    </source>
</evidence>
<evidence type="ECO:0000313" key="6">
    <source>
        <dbReference type="Proteomes" id="UP000035763"/>
    </source>
</evidence>
<dbReference type="SUPFAM" id="SSF55447">
    <property type="entry name" value="CO dehydrogenase flavoprotein C-terminal domain-like"/>
    <property type="match status" value="1"/>
</dbReference>
<dbReference type="AlphaFoldDB" id="W6JYA4"/>
<dbReference type="RefSeq" id="WP_048699849.1">
    <property type="nucleotide sequence ID" value="NZ_HG764815.1"/>
</dbReference>
<dbReference type="EMBL" id="CAJA01000392">
    <property type="protein sequence ID" value="CCH74508.1"/>
    <property type="molecule type" value="Genomic_DNA"/>
</dbReference>
<dbReference type="Proteomes" id="UP000035763">
    <property type="component" value="Unassembled WGS sequence"/>
</dbReference>
<dbReference type="Pfam" id="PF00941">
    <property type="entry name" value="FAD_binding_5"/>
    <property type="match status" value="1"/>
</dbReference>
<dbReference type="InterPro" id="IPR051312">
    <property type="entry name" value="Diverse_Substr_Oxidored"/>
</dbReference>
<dbReference type="InterPro" id="IPR016166">
    <property type="entry name" value="FAD-bd_PCMH"/>
</dbReference>
<dbReference type="InterPro" id="IPR016167">
    <property type="entry name" value="FAD-bd_PCMH_sub1"/>
</dbReference>
<sequence>MQSPVRFHSATTFEEVVDALDELGSEARLIAGGTDVMIQLARGELSPQVLLHIERVPGLGTVAAGEGGLHLGALVTHAMVRSDPATCALAALADAARQVGGWQTQAIGTVVGNIVNASPAADLTPGLLVHDAMVHLSRRGSERTLPLDQFVKGRRETAREPQELVTGITIAPTPEHSGEAFVKVGRRKAMEVSIVAVATRLVVDPSTGTIADARVAVGAVSPIPHRAPASEQLLIGQRPTADLFAAAGRAALEGADPIDDVRASRRYRLAVLPRAVAQALSRSSDHVDAARSVA</sequence>
<reference evidence="5 6" key="1">
    <citation type="journal article" date="2013" name="ISME J.">
        <title>A metabolic model for members of the genus Tetrasphaera involved in enhanced biological phosphorus removal.</title>
        <authorList>
            <person name="Kristiansen R."/>
            <person name="Nguyen H.T.T."/>
            <person name="Saunders A.M."/>
            <person name="Nielsen J.L."/>
            <person name="Wimmer R."/>
            <person name="Le V.Q."/>
            <person name="McIlroy S.J."/>
            <person name="Petrovski S."/>
            <person name="Seviour R.J."/>
            <person name="Calteau A."/>
            <person name="Nielsen K.L."/>
            <person name="Nielsen P.H."/>
        </authorList>
    </citation>
    <scope>NUCLEOTIDE SEQUENCE [LARGE SCALE GENOMIC DNA]</scope>
    <source>
        <strain evidence="5 6">Ben110</strain>
    </source>
</reference>
<dbReference type="InterPro" id="IPR016169">
    <property type="entry name" value="FAD-bd_PCMH_sub2"/>
</dbReference>
<evidence type="ECO:0000256" key="2">
    <source>
        <dbReference type="ARBA" id="ARBA00022827"/>
    </source>
</evidence>
<accession>W6JYA4</accession>
<dbReference type="InterPro" id="IPR005107">
    <property type="entry name" value="CO_DH_flav_C"/>
</dbReference>
<dbReference type="PROSITE" id="PS51387">
    <property type="entry name" value="FAD_PCMH"/>
    <property type="match status" value="1"/>
</dbReference>
<dbReference type="InterPro" id="IPR036318">
    <property type="entry name" value="FAD-bd_PCMH-like_sf"/>
</dbReference>
<keyword evidence="6" id="KW-1185">Reference proteome</keyword>
<protein>
    <submittedName>
        <fullName evidence="5">Molybdopterin dehydrogenase FAD-binding protein</fullName>
    </submittedName>
</protein>
<dbReference type="Gene3D" id="3.30.43.10">
    <property type="entry name" value="Uridine Diphospho-n-acetylenolpyruvylglucosamine Reductase, domain 2"/>
    <property type="match status" value="1"/>
</dbReference>
<dbReference type="Pfam" id="PF03450">
    <property type="entry name" value="CO_deh_flav_C"/>
    <property type="match status" value="1"/>
</dbReference>
<dbReference type="PANTHER" id="PTHR42659:SF2">
    <property type="entry name" value="XANTHINE DEHYDROGENASE SUBUNIT C-RELATED"/>
    <property type="match status" value="1"/>
</dbReference>
<dbReference type="PANTHER" id="PTHR42659">
    <property type="entry name" value="XANTHINE DEHYDROGENASE SUBUNIT C-RELATED"/>
    <property type="match status" value="1"/>
</dbReference>
<dbReference type="GO" id="GO:0016491">
    <property type="term" value="F:oxidoreductase activity"/>
    <property type="evidence" value="ECO:0007669"/>
    <property type="project" value="UniProtKB-KW"/>
</dbReference>
<dbReference type="InterPro" id="IPR002346">
    <property type="entry name" value="Mopterin_DH_FAD-bd"/>
</dbReference>
<evidence type="ECO:0000259" key="4">
    <source>
        <dbReference type="PROSITE" id="PS51387"/>
    </source>
</evidence>
<evidence type="ECO:0000256" key="1">
    <source>
        <dbReference type="ARBA" id="ARBA00022630"/>
    </source>
</evidence>
<comment type="caution">
    <text evidence="5">The sequence shown here is derived from an EMBL/GenBank/DDBJ whole genome shotgun (WGS) entry which is preliminary data.</text>
</comment>
<keyword evidence="1" id="KW-0285">Flavoprotein</keyword>